<dbReference type="HOGENOM" id="CLU_2346826_0_0_1"/>
<dbReference type="Proteomes" id="UP000027222">
    <property type="component" value="Unassembled WGS sequence"/>
</dbReference>
<feature type="transmembrane region" description="Helical" evidence="1">
    <location>
        <begin position="43"/>
        <end position="62"/>
    </location>
</feature>
<evidence type="ECO:0000256" key="1">
    <source>
        <dbReference type="SAM" id="Phobius"/>
    </source>
</evidence>
<evidence type="ECO:0000313" key="3">
    <source>
        <dbReference type="Proteomes" id="UP000027222"/>
    </source>
</evidence>
<keyword evidence="1" id="KW-1133">Transmembrane helix</keyword>
<dbReference type="EMBL" id="KL142384">
    <property type="protein sequence ID" value="KDR73845.1"/>
    <property type="molecule type" value="Genomic_DNA"/>
</dbReference>
<reference evidence="3" key="1">
    <citation type="journal article" date="2014" name="Proc. Natl. Acad. Sci. U.S.A.">
        <title>Extensive sampling of basidiomycete genomes demonstrates inadequacy of the white-rot/brown-rot paradigm for wood decay fungi.</title>
        <authorList>
            <person name="Riley R."/>
            <person name="Salamov A.A."/>
            <person name="Brown D.W."/>
            <person name="Nagy L.G."/>
            <person name="Floudas D."/>
            <person name="Held B.W."/>
            <person name="Levasseur A."/>
            <person name="Lombard V."/>
            <person name="Morin E."/>
            <person name="Otillar R."/>
            <person name="Lindquist E.A."/>
            <person name="Sun H."/>
            <person name="LaButti K.M."/>
            <person name="Schmutz J."/>
            <person name="Jabbour D."/>
            <person name="Luo H."/>
            <person name="Baker S.E."/>
            <person name="Pisabarro A.G."/>
            <person name="Walton J.D."/>
            <person name="Blanchette R.A."/>
            <person name="Henrissat B."/>
            <person name="Martin F."/>
            <person name="Cullen D."/>
            <person name="Hibbett D.S."/>
            <person name="Grigoriev I.V."/>
        </authorList>
    </citation>
    <scope>NUCLEOTIDE SEQUENCE [LARGE SCALE GENOMIC DNA]</scope>
    <source>
        <strain evidence="3">CBS 339.88</strain>
    </source>
</reference>
<name>A0A067SSA9_GALM3</name>
<keyword evidence="1" id="KW-0812">Transmembrane</keyword>
<gene>
    <name evidence="2" type="ORF">GALMADRAFT_592405</name>
</gene>
<organism evidence="2 3">
    <name type="scientific">Galerina marginata (strain CBS 339.88)</name>
    <dbReference type="NCBI Taxonomy" id="685588"/>
    <lineage>
        <taxon>Eukaryota</taxon>
        <taxon>Fungi</taxon>
        <taxon>Dikarya</taxon>
        <taxon>Basidiomycota</taxon>
        <taxon>Agaricomycotina</taxon>
        <taxon>Agaricomycetes</taxon>
        <taxon>Agaricomycetidae</taxon>
        <taxon>Agaricales</taxon>
        <taxon>Agaricineae</taxon>
        <taxon>Strophariaceae</taxon>
        <taxon>Galerina</taxon>
    </lineage>
</organism>
<proteinExistence type="predicted"/>
<accession>A0A067SSA9</accession>
<keyword evidence="3" id="KW-1185">Reference proteome</keyword>
<sequence length="97" mass="10656">MAHTSVYSRIMVMCIESCALIVVVGVAYTVIFLNNFPGLEIPLYLLPQICVISPLMIVYRVAHGKDATSTKTPLSVGNMIEREIHFVMPNSTGDIAE</sequence>
<feature type="transmembrane region" description="Helical" evidence="1">
    <location>
        <begin position="12"/>
        <end position="31"/>
    </location>
</feature>
<protein>
    <submittedName>
        <fullName evidence="2">Uncharacterized protein</fullName>
    </submittedName>
</protein>
<dbReference type="OrthoDB" id="3267806at2759"/>
<dbReference type="AlphaFoldDB" id="A0A067SSA9"/>
<keyword evidence="1" id="KW-0472">Membrane</keyword>
<evidence type="ECO:0000313" key="2">
    <source>
        <dbReference type="EMBL" id="KDR73845.1"/>
    </source>
</evidence>